<evidence type="ECO:0000256" key="17">
    <source>
        <dbReference type="ARBA" id="ARBA00024861"/>
    </source>
</evidence>
<dbReference type="Proteomes" id="UP000001567">
    <property type="component" value="Chromosome"/>
</dbReference>
<evidence type="ECO:0000256" key="12">
    <source>
        <dbReference type="ARBA" id="ARBA00022723"/>
    </source>
</evidence>
<evidence type="ECO:0000259" key="20">
    <source>
        <dbReference type="Pfam" id="PF08029"/>
    </source>
</evidence>
<dbReference type="Gene3D" id="3.30.70.120">
    <property type="match status" value="1"/>
</dbReference>
<dbReference type="CDD" id="cd13594">
    <property type="entry name" value="PBP2_HisGL4"/>
    <property type="match status" value="1"/>
</dbReference>
<evidence type="ECO:0000256" key="16">
    <source>
        <dbReference type="ARBA" id="ARBA00023102"/>
    </source>
</evidence>
<organism evidence="21 22">
    <name type="scientific">Pyrobaculum arsenaticum (strain DSM 13514 / JCM 11321 / PZ6)</name>
    <dbReference type="NCBI Taxonomy" id="340102"/>
    <lineage>
        <taxon>Archaea</taxon>
        <taxon>Thermoproteota</taxon>
        <taxon>Thermoprotei</taxon>
        <taxon>Thermoproteales</taxon>
        <taxon>Thermoproteaceae</taxon>
        <taxon>Pyrobaculum</taxon>
    </lineage>
</organism>
<comment type="pathway">
    <text evidence="4 18">Amino-acid biosynthesis; L-histidine biosynthesis; L-histidine from 5-phospho-alpha-D-ribose 1-diphosphate: step 1/9.</text>
</comment>
<dbReference type="EMBL" id="CP000660">
    <property type="protein sequence ID" value="ABP49775.1"/>
    <property type="molecule type" value="Genomic_DNA"/>
</dbReference>
<gene>
    <name evidence="18" type="primary">hisG</name>
    <name evidence="21" type="ordered locus">Pars_0160</name>
</gene>
<keyword evidence="16 18" id="KW-0368">Histidine biosynthesis</keyword>
<evidence type="ECO:0000256" key="14">
    <source>
        <dbReference type="ARBA" id="ARBA00022840"/>
    </source>
</evidence>
<evidence type="ECO:0000256" key="13">
    <source>
        <dbReference type="ARBA" id="ARBA00022741"/>
    </source>
</evidence>
<evidence type="ECO:0000256" key="15">
    <source>
        <dbReference type="ARBA" id="ARBA00022842"/>
    </source>
</evidence>
<feature type="domain" description="ATP phosphoribosyltransferase catalytic" evidence="19">
    <location>
        <begin position="61"/>
        <end position="210"/>
    </location>
</feature>
<dbReference type="GO" id="GO:0005524">
    <property type="term" value="F:ATP binding"/>
    <property type="evidence" value="ECO:0007669"/>
    <property type="project" value="UniProtKB-KW"/>
</dbReference>
<dbReference type="InterPro" id="IPR020621">
    <property type="entry name" value="ATP-PRT_HisG_long"/>
</dbReference>
<dbReference type="PANTHER" id="PTHR21403:SF10">
    <property type="entry name" value="ATP PHOSPHORIBOSYLTRANSFERASE"/>
    <property type="match status" value="1"/>
</dbReference>
<feature type="domain" description="Histidine biosynthesis HisG C-terminal" evidence="20">
    <location>
        <begin position="219"/>
        <end position="291"/>
    </location>
</feature>
<evidence type="ECO:0000256" key="7">
    <source>
        <dbReference type="ARBA" id="ARBA00020998"/>
    </source>
</evidence>
<evidence type="ECO:0000256" key="1">
    <source>
        <dbReference type="ARBA" id="ARBA00000915"/>
    </source>
</evidence>
<dbReference type="SUPFAM" id="SSF53850">
    <property type="entry name" value="Periplasmic binding protein-like II"/>
    <property type="match status" value="1"/>
</dbReference>
<dbReference type="GO" id="GO:0005737">
    <property type="term" value="C:cytoplasm"/>
    <property type="evidence" value="ECO:0007669"/>
    <property type="project" value="UniProtKB-SubCell"/>
</dbReference>
<dbReference type="GO" id="GO:0000287">
    <property type="term" value="F:magnesium ion binding"/>
    <property type="evidence" value="ECO:0007669"/>
    <property type="project" value="UniProtKB-UniRule"/>
</dbReference>
<dbReference type="InterPro" id="IPR001348">
    <property type="entry name" value="ATP_PRibTrfase_HisG"/>
</dbReference>
<dbReference type="STRING" id="340102.Pars_0160"/>
<comment type="similarity">
    <text evidence="5 18">Belongs to the ATP phosphoribosyltransferase family. Long subfamily.</text>
</comment>
<dbReference type="HAMAP" id="MF_00079">
    <property type="entry name" value="HisG_Long"/>
    <property type="match status" value="1"/>
</dbReference>
<evidence type="ECO:0000256" key="8">
    <source>
        <dbReference type="ARBA" id="ARBA00022490"/>
    </source>
</evidence>
<name>A4WHA8_PYRAR</name>
<dbReference type="UniPathway" id="UPA00031">
    <property type="reaction ID" value="UER00006"/>
</dbReference>
<evidence type="ECO:0000256" key="11">
    <source>
        <dbReference type="ARBA" id="ARBA00022679"/>
    </source>
</evidence>
<dbReference type="PhylomeDB" id="A4WHA8"/>
<dbReference type="InterPro" id="IPR013820">
    <property type="entry name" value="ATP_PRibTrfase_cat"/>
</dbReference>
<dbReference type="PANTHER" id="PTHR21403">
    <property type="entry name" value="ATP PHOSPHORIBOSYLTRANSFERASE ATP-PRTASE"/>
    <property type="match status" value="1"/>
</dbReference>
<keyword evidence="12 18" id="KW-0479">Metal-binding</keyword>
<comment type="catalytic activity">
    <reaction evidence="1 18">
        <text>1-(5-phospho-beta-D-ribosyl)-ATP + diphosphate = 5-phospho-alpha-D-ribose 1-diphosphate + ATP</text>
        <dbReference type="Rhea" id="RHEA:18473"/>
        <dbReference type="ChEBI" id="CHEBI:30616"/>
        <dbReference type="ChEBI" id="CHEBI:33019"/>
        <dbReference type="ChEBI" id="CHEBI:58017"/>
        <dbReference type="ChEBI" id="CHEBI:73183"/>
        <dbReference type="EC" id="2.4.2.17"/>
    </reaction>
</comment>
<dbReference type="InterPro" id="IPR011322">
    <property type="entry name" value="N-reg_PII-like_a/b"/>
</dbReference>
<evidence type="ECO:0000259" key="19">
    <source>
        <dbReference type="Pfam" id="PF01634"/>
    </source>
</evidence>
<dbReference type="FunFam" id="3.30.70.120:FF:000002">
    <property type="entry name" value="ATP phosphoribosyltransferase"/>
    <property type="match status" value="1"/>
</dbReference>
<dbReference type="InterPro" id="IPR013115">
    <property type="entry name" value="HisG_C"/>
</dbReference>
<dbReference type="Gene3D" id="3.40.190.10">
    <property type="entry name" value="Periplasmic binding protein-like II"/>
    <property type="match status" value="2"/>
</dbReference>
<dbReference type="AlphaFoldDB" id="A4WHA8"/>
<dbReference type="KEGG" id="pas:Pars_0160"/>
<dbReference type="SUPFAM" id="SSF54913">
    <property type="entry name" value="GlnB-like"/>
    <property type="match status" value="1"/>
</dbReference>
<keyword evidence="15 18" id="KW-0460">Magnesium</keyword>
<evidence type="ECO:0000256" key="3">
    <source>
        <dbReference type="ARBA" id="ARBA00004496"/>
    </source>
</evidence>
<dbReference type="PROSITE" id="PS01316">
    <property type="entry name" value="ATP_P_PHORIBOSYLTR"/>
    <property type="match status" value="1"/>
</dbReference>
<comment type="function">
    <text evidence="17 18">Catalyzes the condensation of ATP and 5-phosphoribose 1-diphosphate to form N'-(5'-phosphoribosyl)-ATP (PR-ATP). Has a crucial role in the pathway because the rate of histidine biosynthesis seems to be controlled primarily by regulation of HisG enzymatic activity.</text>
</comment>
<dbReference type="InterPro" id="IPR018198">
    <property type="entry name" value="ATP_PRibTrfase_CS"/>
</dbReference>
<sequence length="294" mass="31950">MGQLQGQWTPIPMLLAVPNKGRLQEPVLKLLEAVGIRPLASDERALVVPTTWREINLIRARPEDIPFIVESGRVWAGITGHDYVVESGANVREVLELDFGRGKLVVAVPKSSDISSVEQLPPGARVATKFVNIAYSYFGELGKRVRVIRVTGSVEVLPQLGIADAILDVMATGTTLEVHGLVPVATVLETSARLIVNPKYEEHELTKMLVTFVKGYYAAQGKKMIFLNVPADKLEAVLSVLPAMEAPSVTKLAKGDVYEVFSVVPEEGLPDLVIRLKQAGAKDIVVTSIEKLIS</sequence>
<evidence type="ECO:0000256" key="18">
    <source>
        <dbReference type="HAMAP-Rule" id="MF_00079"/>
    </source>
</evidence>
<dbReference type="NCBIfam" id="TIGR03455">
    <property type="entry name" value="HisG_C-term"/>
    <property type="match status" value="1"/>
</dbReference>
<dbReference type="Pfam" id="PF08029">
    <property type="entry name" value="HisG_C"/>
    <property type="match status" value="1"/>
</dbReference>
<evidence type="ECO:0000256" key="2">
    <source>
        <dbReference type="ARBA" id="ARBA00001946"/>
    </source>
</evidence>
<comment type="subcellular location">
    <subcellularLocation>
        <location evidence="3 18">Cytoplasm</location>
    </subcellularLocation>
</comment>
<keyword evidence="10 18" id="KW-0328">Glycosyltransferase</keyword>
<dbReference type="EC" id="2.4.2.17" evidence="6 18"/>
<comment type="cofactor">
    <cofactor evidence="2 18">
        <name>Mg(2+)</name>
        <dbReference type="ChEBI" id="CHEBI:18420"/>
    </cofactor>
</comment>
<comment type="activity regulation">
    <text evidence="18">Feedback inhibited by histidine.</text>
</comment>
<reference evidence="21 22" key="1">
    <citation type="submission" date="2007-04" db="EMBL/GenBank/DDBJ databases">
        <title>Complete sequence of Pyrobaculum arsenaticum DSM 13514.</title>
        <authorList>
            <consortium name="US DOE Joint Genome Institute"/>
            <person name="Copeland A."/>
            <person name="Lucas S."/>
            <person name="Lapidus A."/>
            <person name="Barry K."/>
            <person name="Glavina del Rio T."/>
            <person name="Dalin E."/>
            <person name="Tice H."/>
            <person name="Pitluck S."/>
            <person name="Chain P."/>
            <person name="Malfatti S."/>
            <person name="Shin M."/>
            <person name="Vergez L."/>
            <person name="Schmutz J."/>
            <person name="Larimer F."/>
            <person name="Land M."/>
            <person name="Hauser L."/>
            <person name="Kyrpides N."/>
            <person name="Mikhailova N."/>
            <person name="Cozen A.E."/>
            <person name="Fitz-Gibbon S.T."/>
            <person name="House C.H."/>
            <person name="Saltikov C."/>
            <person name="Lowe T.M."/>
            <person name="Richardson P."/>
        </authorList>
    </citation>
    <scope>NUCLEOTIDE SEQUENCE [LARGE SCALE GENOMIC DNA]</scope>
    <source>
        <strain evidence="22">ATCC 700994 / DSM 13514 / JCM 11321 / PZ6</strain>
    </source>
</reference>
<keyword evidence="8 18" id="KW-0963">Cytoplasm</keyword>
<evidence type="ECO:0000256" key="6">
    <source>
        <dbReference type="ARBA" id="ARBA00011946"/>
    </source>
</evidence>
<dbReference type="NCBIfam" id="TIGR00070">
    <property type="entry name" value="hisG"/>
    <property type="match status" value="1"/>
</dbReference>
<evidence type="ECO:0000313" key="22">
    <source>
        <dbReference type="Proteomes" id="UP000001567"/>
    </source>
</evidence>
<dbReference type="GO" id="GO:0003879">
    <property type="term" value="F:ATP phosphoribosyltransferase activity"/>
    <property type="evidence" value="ECO:0007669"/>
    <property type="project" value="UniProtKB-UniRule"/>
</dbReference>
<evidence type="ECO:0000256" key="4">
    <source>
        <dbReference type="ARBA" id="ARBA00004667"/>
    </source>
</evidence>
<dbReference type="HOGENOM" id="CLU_038115_1_1_2"/>
<keyword evidence="9 18" id="KW-0028">Amino-acid biosynthesis</keyword>
<keyword evidence="13 18" id="KW-0547">Nucleotide-binding</keyword>
<protein>
    <recommendedName>
        <fullName evidence="7 18">ATP phosphoribosyltransferase</fullName>
        <shortName evidence="18">ATP-PRT</shortName>
        <shortName evidence="18">ATP-PRTase</shortName>
        <ecNumber evidence="6 18">2.4.2.17</ecNumber>
    </recommendedName>
</protein>
<evidence type="ECO:0000256" key="9">
    <source>
        <dbReference type="ARBA" id="ARBA00022605"/>
    </source>
</evidence>
<keyword evidence="11 18" id="KW-0808">Transferase</keyword>
<evidence type="ECO:0000256" key="10">
    <source>
        <dbReference type="ARBA" id="ARBA00022676"/>
    </source>
</evidence>
<proteinExistence type="inferred from homology"/>
<keyword evidence="14 18" id="KW-0067">ATP-binding</keyword>
<accession>A4WHA8</accession>
<dbReference type="InterPro" id="IPR015867">
    <property type="entry name" value="N-reg_PII/ATP_PRibTrfase_C"/>
</dbReference>
<dbReference type="GO" id="GO:0000105">
    <property type="term" value="P:L-histidine biosynthetic process"/>
    <property type="evidence" value="ECO:0007669"/>
    <property type="project" value="UniProtKB-UniRule"/>
</dbReference>
<dbReference type="Pfam" id="PF01634">
    <property type="entry name" value="HisG"/>
    <property type="match status" value="1"/>
</dbReference>
<evidence type="ECO:0000256" key="5">
    <source>
        <dbReference type="ARBA" id="ARBA00007955"/>
    </source>
</evidence>
<evidence type="ECO:0000313" key="21">
    <source>
        <dbReference type="EMBL" id="ABP49775.1"/>
    </source>
</evidence>